<keyword evidence="9" id="KW-0560">Oxidoreductase</keyword>
<dbReference type="SUPFAM" id="SSF54373">
    <property type="entry name" value="FAD-linked reductases, C-terminal domain"/>
    <property type="match status" value="1"/>
</dbReference>
<dbReference type="Gene3D" id="3.30.560.10">
    <property type="entry name" value="Glucose Oxidase, domain 3"/>
    <property type="match status" value="1"/>
</dbReference>
<evidence type="ECO:0000313" key="10">
    <source>
        <dbReference type="Proteomes" id="UP000035170"/>
    </source>
</evidence>
<dbReference type="EC" id="1.1.99.1" evidence="9"/>
<evidence type="ECO:0000256" key="1">
    <source>
        <dbReference type="ARBA" id="ARBA00001974"/>
    </source>
</evidence>
<feature type="binding site" evidence="5">
    <location>
        <position position="222"/>
    </location>
    <ligand>
        <name>FAD</name>
        <dbReference type="ChEBI" id="CHEBI:57692"/>
    </ligand>
</feature>
<evidence type="ECO:0000256" key="6">
    <source>
        <dbReference type="RuleBase" id="RU003968"/>
    </source>
</evidence>
<evidence type="ECO:0000256" key="2">
    <source>
        <dbReference type="ARBA" id="ARBA00010790"/>
    </source>
</evidence>
<proteinExistence type="inferred from homology"/>
<dbReference type="InterPro" id="IPR007867">
    <property type="entry name" value="GMC_OxRtase_C"/>
</dbReference>
<dbReference type="Pfam" id="PF05199">
    <property type="entry name" value="GMC_oxred_C"/>
    <property type="match status" value="1"/>
</dbReference>
<evidence type="ECO:0000256" key="3">
    <source>
        <dbReference type="ARBA" id="ARBA00022630"/>
    </source>
</evidence>
<comment type="cofactor">
    <cofactor evidence="1 5">
        <name>FAD</name>
        <dbReference type="ChEBI" id="CHEBI:57692"/>
    </cofactor>
</comment>
<feature type="binding site" evidence="5">
    <location>
        <position position="87"/>
    </location>
    <ligand>
        <name>FAD</name>
        <dbReference type="ChEBI" id="CHEBI:57692"/>
    </ligand>
</feature>
<dbReference type="GO" id="GO:0050660">
    <property type="term" value="F:flavin adenine dinucleotide binding"/>
    <property type="evidence" value="ECO:0007669"/>
    <property type="project" value="InterPro"/>
</dbReference>
<dbReference type="EC" id="1.2.1.8" evidence="9"/>
<feature type="binding site" evidence="5">
    <location>
        <begin position="95"/>
        <end position="98"/>
    </location>
    <ligand>
        <name>FAD</name>
        <dbReference type="ChEBI" id="CHEBI:57692"/>
    </ligand>
</feature>
<gene>
    <name evidence="9" type="primary">betA1</name>
    <name evidence="9" type="ORF">VPARA_60780</name>
</gene>
<feature type="domain" description="Glucose-methanol-choline oxidoreductase N-terminal" evidence="7">
    <location>
        <begin position="85"/>
        <end position="108"/>
    </location>
</feature>
<dbReference type="PROSITE" id="PS00623">
    <property type="entry name" value="GMC_OXRED_1"/>
    <property type="match status" value="1"/>
</dbReference>
<dbReference type="EMBL" id="JZWI01000044">
    <property type="protein sequence ID" value="KLN52811.1"/>
    <property type="molecule type" value="Genomic_DNA"/>
</dbReference>
<dbReference type="PANTHER" id="PTHR11552">
    <property type="entry name" value="GLUCOSE-METHANOL-CHOLINE GMC OXIDOREDUCTASE"/>
    <property type="match status" value="1"/>
</dbReference>
<dbReference type="InterPro" id="IPR012132">
    <property type="entry name" value="GMC_OxRdtase"/>
</dbReference>
<accession>A0A0H2LSZ7</accession>
<evidence type="ECO:0000313" key="9">
    <source>
        <dbReference type="EMBL" id="KLN52811.1"/>
    </source>
</evidence>
<dbReference type="Pfam" id="PF00732">
    <property type="entry name" value="GMC_oxred_N"/>
    <property type="match status" value="1"/>
</dbReference>
<keyword evidence="3 6" id="KW-0285">Flavoprotein</keyword>
<dbReference type="GO" id="GO:0008812">
    <property type="term" value="F:choline dehydrogenase activity"/>
    <property type="evidence" value="ECO:0007669"/>
    <property type="project" value="UniProtKB-EC"/>
</dbReference>
<keyword evidence="10" id="KW-1185">Reference proteome</keyword>
<dbReference type="InterPro" id="IPR036188">
    <property type="entry name" value="FAD/NAD-bd_sf"/>
</dbReference>
<dbReference type="SUPFAM" id="SSF51905">
    <property type="entry name" value="FAD/NAD(P)-binding domain"/>
    <property type="match status" value="1"/>
</dbReference>
<dbReference type="AlphaFoldDB" id="A0A0H2LSZ7"/>
<comment type="caution">
    <text evidence="9">The sequence shown here is derived from an EMBL/GenBank/DDBJ whole genome shotgun (WGS) entry which is preliminary data.</text>
</comment>
<dbReference type="PANTHER" id="PTHR11552:SF147">
    <property type="entry name" value="CHOLINE DEHYDROGENASE, MITOCHONDRIAL"/>
    <property type="match status" value="1"/>
</dbReference>
<feature type="domain" description="Glucose-methanol-choline oxidoreductase N-terminal" evidence="8">
    <location>
        <begin position="257"/>
        <end position="271"/>
    </location>
</feature>
<evidence type="ECO:0000256" key="5">
    <source>
        <dbReference type="PIRSR" id="PIRSR000137-2"/>
    </source>
</evidence>
<dbReference type="InterPro" id="IPR000172">
    <property type="entry name" value="GMC_OxRdtase_N"/>
</dbReference>
<dbReference type="Proteomes" id="UP000035170">
    <property type="component" value="Unassembled WGS sequence"/>
</dbReference>
<dbReference type="PROSITE" id="PS00624">
    <property type="entry name" value="GMC_OXRED_2"/>
    <property type="match status" value="1"/>
</dbReference>
<dbReference type="GO" id="GO:0008802">
    <property type="term" value="F:betaine-aldehyde dehydrogenase (NAD+) activity"/>
    <property type="evidence" value="ECO:0007669"/>
    <property type="project" value="UniProtKB-EC"/>
</dbReference>
<dbReference type="PIRSF" id="PIRSF000137">
    <property type="entry name" value="Alcohol_oxidase"/>
    <property type="match status" value="1"/>
</dbReference>
<protein>
    <submittedName>
        <fullName evidence="9">Oxygen-dependent choline dehydrogenase</fullName>
        <ecNumber evidence="9">1.1.99.1</ecNumber>
        <ecNumber evidence="9">1.2.1.8</ecNumber>
    </submittedName>
</protein>
<dbReference type="RefSeq" id="WP_047787227.1">
    <property type="nucleotide sequence ID" value="NZ_JZWI01000044.1"/>
</dbReference>
<evidence type="ECO:0000256" key="4">
    <source>
        <dbReference type="ARBA" id="ARBA00022827"/>
    </source>
</evidence>
<evidence type="ECO:0000259" key="7">
    <source>
        <dbReference type="PROSITE" id="PS00623"/>
    </source>
</evidence>
<sequence length="534" mass="58049">MTIGGASYDYIVVGAGSAGAIVATRLTEDAATKVLLIEAGPEDTSYWSKVPIGFAKILNDDRFMWNYETLPEHGLNGRSFPLPHGRVIGGSSSVNGLVFTRGLPFDYDHWARMGAKSWSHSEVLPYFKKLESWAGGADEHHGGDGPTGVENARWKTPLADAFIAACMNTGLPRNDDFNGAKRDGVGYSPLDTREGRRSSTAEAYIKPNRRRANLHIVTEALVTKIMLVGRRATGVRYERGGQVHEVHATREVVLSAGTLHTPHLLQTSGIGPGPLLQAHGVPVIHDLRGVGDNLIDHVQTGRTFVTNSPHTFNRKVANPLSQLMAGLNYYIGARDGALTSGPSSAIAYVRSRDDRNEADLLIHFLPFLPDDTGWGLNKRSGFRIAMFQSRPESRGFVRLRSPDPKVMPSIVFNHLSTPNDVDTLMYGMRLAKRLSRTAPLDQYVVEELAPGPKGDSDEGLLAFIRENANTSFHYAGTARMGNDDMAVLDEKLRVRGIGGLRVIDASAMPAIPSGNINPAVLMIAEKGADLIRAD</sequence>
<dbReference type="Gene3D" id="3.50.50.60">
    <property type="entry name" value="FAD/NAD(P)-binding domain"/>
    <property type="match status" value="1"/>
</dbReference>
<name>A0A0H2LSZ7_VARPD</name>
<keyword evidence="4 5" id="KW-0274">FAD</keyword>
<dbReference type="PATRIC" id="fig|34073.19.peg.6244"/>
<comment type="similarity">
    <text evidence="2 6">Belongs to the GMC oxidoreductase family.</text>
</comment>
<organism evidence="9 10">
    <name type="scientific">Variovorax paradoxus</name>
    <dbReference type="NCBI Taxonomy" id="34073"/>
    <lineage>
        <taxon>Bacteria</taxon>
        <taxon>Pseudomonadati</taxon>
        <taxon>Pseudomonadota</taxon>
        <taxon>Betaproteobacteria</taxon>
        <taxon>Burkholderiales</taxon>
        <taxon>Comamonadaceae</taxon>
        <taxon>Variovorax</taxon>
    </lineage>
</organism>
<reference evidence="9 10" key="1">
    <citation type="submission" date="2015-03" db="EMBL/GenBank/DDBJ databases">
        <title>Genome sequence of Variovorax paradoxus TBEA6.</title>
        <authorList>
            <person name="Poehlein A."/>
            <person name="Schuldes J."/>
            <person name="Wuebbeler J.H."/>
            <person name="Hiessl S."/>
            <person name="Steinbuechel A."/>
            <person name="Daniel R."/>
        </authorList>
    </citation>
    <scope>NUCLEOTIDE SEQUENCE [LARGE SCALE GENOMIC DNA]</scope>
    <source>
        <strain evidence="9 10">TBEA6</strain>
    </source>
</reference>
<evidence type="ECO:0000259" key="8">
    <source>
        <dbReference type="PROSITE" id="PS00624"/>
    </source>
</evidence>